<dbReference type="Gene3D" id="3.40.50.150">
    <property type="entry name" value="Vaccinia Virus protein VP39"/>
    <property type="match status" value="1"/>
</dbReference>
<protein>
    <recommendedName>
        <fullName evidence="4">Methyltransferase NSUN7</fullName>
    </recommendedName>
</protein>
<evidence type="ECO:0008006" key="4">
    <source>
        <dbReference type="Google" id="ProtNLM"/>
    </source>
</evidence>
<feature type="compositionally biased region" description="Polar residues" evidence="1">
    <location>
        <begin position="840"/>
        <end position="849"/>
    </location>
</feature>
<dbReference type="InterPro" id="IPR042620">
    <property type="entry name" value="NSUN7"/>
</dbReference>
<evidence type="ECO:0000313" key="3">
    <source>
        <dbReference type="Proteomes" id="UP001652700"/>
    </source>
</evidence>
<keyword evidence="3" id="KW-1185">Reference proteome</keyword>
<proteinExistence type="predicted"/>
<reference evidence="2" key="1">
    <citation type="submission" date="2025-05" db="UniProtKB">
        <authorList>
            <consortium name="EnsemblMetazoa"/>
        </authorList>
    </citation>
    <scope>IDENTIFICATION</scope>
</reference>
<dbReference type="InterPro" id="IPR029063">
    <property type="entry name" value="SAM-dependent_MTases_sf"/>
</dbReference>
<feature type="compositionally biased region" description="Low complexity" evidence="1">
    <location>
        <begin position="803"/>
        <end position="831"/>
    </location>
</feature>
<sequence length="952" mass="109603">MGETTDHTLWVNLSSLGDGNVFAVLPRLMEQMFSDNLIDDIEDFTDVILPSDATWQAKIYYQLVEKQRQNDEFEVEYDEENEVTMYDPVFVEEKPKLHEWNILPPRVKTVECDLKVDKYIRKHQTKKGPSAITWTVSDIAKAGCLLSQPPLQTDFEDEQEMRRVYTLIYDVFRYKNVLTQALNDVRFFETFPKLSENIPIVWLLMYDLYHRSFNKRETTIAALARELFDAYGLTFTENALWTQKIKLAAAVARLRIKNNALSLSELLPLHLRDEKVTEQAQHNPVTCWINICKIKDNQSLCDDIEKTFSLKMVSDVTRLDKHTFKWDRHCPQIIVFHASMRTQLAKSHFVKNHIFVVQDKSFCLGPATFKKLVTDLELTGSVIQTHINSPRTTAYLATLLAQNEKIKKLIAFSAGKRKDEYESYFNELGMSNIRLFSDRLIDTPADANYMEEVVAVFATPPNSYSAVLDPIDLVCSRGGDLSMLEILTETGDSKEAKERVSGILEEQQKTLRFAMSRPQIQFVLYETHSELEAENTQMVDKTLTEINKIAKMQHAMLQGQQTKNILPPSDDKEMKEINNNENLQKPPEEQGDLSSKTPTDIVLPEGTTPESAESFLEKVTVPDTDIFNNCNLPMLCPSESCKGFQKEVCGCYLALLQRKEIIRLDDKYMIQMAENRGLFGNSNTRAVKTKSVRTIRRKAEKPEKTEVAKKKLKDSEGEDLMTKYCLYKSKLHAFDMRCKDTNFVNMDKGECIILTFEKALSEDECIIKKSELVGKLLKKMNSAQIRQLVCPFNKQFDMFSKIPSLLPNSRPSSRSSSRPSSRPSSRLSSRPSSRKDSSRTQNANINSLKNKSRCRRPASQMENLRNDLCKNENGLPCHLELRCKRPVTQLENRRNNLFKNENVPNTCRLKLKCRRPVSQMEHGRNNLFENENEEEYKNKISTSKSTGELRRK</sequence>
<feature type="region of interest" description="Disordered" evidence="1">
    <location>
        <begin position="582"/>
        <end position="609"/>
    </location>
</feature>
<evidence type="ECO:0000313" key="2">
    <source>
        <dbReference type="EnsemblMetazoa" id="XP_050509381.1"/>
    </source>
</evidence>
<dbReference type="Proteomes" id="UP001652700">
    <property type="component" value="Unplaced"/>
</dbReference>
<organism evidence="2 3">
    <name type="scientific">Diabrotica virgifera virgifera</name>
    <name type="common">western corn rootworm</name>
    <dbReference type="NCBI Taxonomy" id="50390"/>
    <lineage>
        <taxon>Eukaryota</taxon>
        <taxon>Metazoa</taxon>
        <taxon>Ecdysozoa</taxon>
        <taxon>Arthropoda</taxon>
        <taxon>Hexapoda</taxon>
        <taxon>Insecta</taxon>
        <taxon>Pterygota</taxon>
        <taxon>Neoptera</taxon>
        <taxon>Endopterygota</taxon>
        <taxon>Coleoptera</taxon>
        <taxon>Polyphaga</taxon>
        <taxon>Cucujiformia</taxon>
        <taxon>Chrysomeloidea</taxon>
        <taxon>Chrysomelidae</taxon>
        <taxon>Galerucinae</taxon>
        <taxon>Diabroticina</taxon>
        <taxon>Diabroticites</taxon>
        <taxon>Diabrotica</taxon>
    </lineage>
</organism>
<dbReference type="RefSeq" id="XP_050509381.1">
    <property type="nucleotide sequence ID" value="XM_050653424.1"/>
</dbReference>
<evidence type="ECO:0000256" key="1">
    <source>
        <dbReference type="SAM" id="MobiDB-lite"/>
    </source>
</evidence>
<name>A0ABM5KGQ0_DIAVI</name>
<feature type="region of interest" description="Disordered" evidence="1">
    <location>
        <begin position="929"/>
        <end position="952"/>
    </location>
</feature>
<feature type="region of interest" description="Disordered" evidence="1">
    <location>
        <begin position="803"/>
        <end position="859"/>
    </location>
</feature>
<dbReference type="PANTHER" id="PTHR14663:SF2">
    <property type="entry name" value="METHYLTRANSFERASE NSUN7-RELATED"/>
    <property type="match status" value="1"/>
</dbReference>
<dbReference type="EnsemblMetazoa" id="XM_050653424.1">
    <property type="protein sequence ID" value="XP_050509381.1"/>
    <property type="gene ID" value="LOC126886472"/>
</dbReference>
<dbReference type="GeneID" id="126886472"/>
<dbReference type="PANTHER" id="PTHR14663">
    <property type="entry name" value="METHYLTRANSFERASE NSUN7-RELATED"/>
    <property type="match status" value="1"/>
</dbReference>
<accession>A0ABM5KGQ0</accession>